<accession>A0ABP9QGC4</accession>
<gene>
    <name evidence="1" type="ORF">GCM10023321_45800</name>
</gene>
<comment type="caution">
    <text evidence="1">The sequence shown here is derived from an EMBL/GenBank/DDBJ whole genome shotgun (WGS) entry which is preliminary data.</text>
</comment>
<evidence type="ECO:0000313" key="2">
    <source>
        <dbReference type="Proteomes" id="UP001428817"/>
    </source>
</evidence>
<proteinExistence type="predicted"/>
<protein>
    <submittedName>
        <fullName evidence="1">Uncharacterized protein</fullName>
    </submittedName>
</protein>
<evidence type="ECO:0000313" key="1">
    <source>
        <dbReference type="EMBL" id="GAA5161492.1"/>
    </source>
</evidence>
<organism evidence="1 2">
    <name type="scientific">Pseudonocardia eucalypti</name>
    <dbReference type="NCBI Taxonomy" id="648755"/>
    <lineage>
        <taxon>Bacteria</taxon>
        <taxon>Bacillati</taxon>
        <taxon>Actinomycetota</taxon>
        <taxon>Actinomycetes</taxon>
        <taxon>Pseudonocardiales</taxon>
        <taxon>Pseudonocardiaceae</taxon>
        <taxon>Pseudonocardia</taxon>
    </lineage>
</organism>
<reference evidence="2" key="1">
    <citation type="journal article" date="2019" name="Int. J. Syst. Evol. Microbiol.">
        <title>The Global Catalogue of Microorganisms (GCM) 10K type strain sequencing project: providing services to taxonomists for standard genome sequencing and annotation.</title>
        <authorList>
            <consortium name="The Broad Institute Genomics Platform"/>
            <consortium name="The Broad Institute Genome Sequencing Center for Infectious Disease"/>
            <person name="Wu L."/>
            <person name="Ma J."/>
        </authorList>
    </citation>
    <scope>NUCLEOTIDE SEQUENCE [LARGE SCALE GENOMIC DNA]</scope>
    <source>
        <strain evidence="2">JCM 18303</strain>
    </source>
</reference>
<keyword evidence="2" id="KW-1185">Reference proteome</keyword>
<dbReference type="RefSeq" id="WP_185060081.1">
    <property type="nucleotide sequence ID" value="NZ_BAABJP010000024.1"/>
</dbReference>
<dbReference type="EMBL" id="BAABJP010000024">
    <property type="protein sequence ID" value="GAA5161492.1"/>
    <property type="molecule type" value="Genomic_DNA"/>
</dbReference>
<dbReference type="Proteomes" id="UP001428817">
    <property type="component" value="Unassembled WGS sequence"/>
</dbReference>
<name>A0ABP9QGC4_9PSEU</name>
<sequence>MSELILHRPKTLASGVGRKIHIRLDDRQVADLELGATARVPATPGPHQLKAQCMPLTSGEFTFILAARETLRVLVYVTALDELEIQLDEDPDRSAPPP</sequence>